<dbReference type="InterPro" id="IPR050143">
    <property type="entry name" value="TRIM/RBCC"/>
</dbReference>
<dbReference type="InterPro" id="IPR001870">
    <property type="entry name" value="B30.2/SPRY"/>
</dbReference>
<name>A0A8C4UT69_FALTI</name>
<keyword evidence="2 4" id="KW-0863">Zinc-finger</keyword>
<feature type="domain" description="RING-type" evidence="6">
    <location>
        <begin position="53"/>
        <end position="95"/>
    </location>
</feature>
<keyword evidence="1" id="KW-0479">Metal-binding</keyword>
<dbReference type="SMART" id="SM00589">
    <property type="entry name" value="PRY"/>
    <property type="match status" value="1"/>
</dbReference>
<dbReference type="PRINTS" id="PR01407">
    <property type="entry name" value="BUTYPHLNCDUF"/>
</dbReference>
<dbReference type="Pfam" id="PF00643">
    <property type="entry name" value="zf-B_box"/>
    <property type="match status" value="1"/>
</dbReference>
<dbReference type="PROSITE" id="PS00518">
    <property type="entry name" value="ZF_RING_1"/>
    <property type="match status" value="1"/>
</dbReference>
<evidence type="ECO:0000313" key="9">
    <source>
        <dbReference type="Proteomes" id="UP000694562"/>
    </source>
</evidence>
<evidence type="ECO:0000256" key="5">
    <source>
        <dbReference type="SAM" id="Coils"/>
    </source>
</evidence>
<protein>
    <submittedName>
        <fullName evidence="8">Uncharacterized protein</fullName>
    </submittedName>
</protein>
<dbReference type="InterPro" id="IPR043136">
    <property type="entry name" value="B30.2/SPRY_sf"/>
</dbReference>
<evidence type="ECO:0000256" key="2">
    <source>
        <dbReference type="ARBA" id="ARBA00022771"/>
    </source>
</evidence>
<dbReference type="PANTHER" id="PTHR24103">
    <property type="entry name" value="E3 UBIQUITIN-PROTEIN LIGASE TRIM"/>
    <property type="match status" value="1"/>
</dbReference>
<sequence>MPTPASCPVTASRKTIAQPLCVGISLNAHKNNPVAPVMAAGNAVEHLQEEITCAICLDFFHDPVMILSCGHNFCRRCLERCSADASRAGSCPQCRLPFPHGGFRPNRQLANVVAAVQELAMPAAEELCQRHHQPLTLFSRRDGRLLCTTCAEHRAHPAVPLEEAACWYRDQFEASLKALQEEDERRAGLAAAAEETRQEMLSRVDAEKQKLLAVLEGLRRVLGEQESRFLIRLGRLRLRLEEQRRGEAAEMARLQQRRSELQAKCRQPDSALLRDAQITLSRCTEWRAQPSLPLMPELEVELEDFALKTNMLAEAVMQFKDIVGCSLEADSGGYRRATVTLDPATAHPQILVSADGRTAGRRESPLAPLPSGTERFESLRCVLGLQGFSGGRHRWAVEVRPGPDWALGVAREFMSRKGCFGLSPERGVWAVGQWLGQLRALTWPSPTSLPHSRVPRRIEVALDYAGGRVAFHDADSETEIFAFPPATFAGERLRPLLWLGEGPALLTLCP</sequence>
<dbReference type="Gene3D" id="3.30.160.60">
    <property type="entry name" value="Classic Zinc Finger"/>
    <property type="match status" value="1"/>
</dbReference>
<dbReference type="Gene3D" id="3.30.40.10">
    <property type="entry name" value="Zinc/RING finger domain, C3HC4 (zinc finger)"/>
    <property type="match status" value="1"/>
</dbReference>
<dbReference type="PROSITE" id="PS50188">
    <property type="entry name" value="B302_SPRY"/>
    <property type="match status" value="1"/>
</dbReference>
<keyword evidence="9" id="KW-1185">Reference proteome</keyword>
<feature type="coiled-coil region" evidence="5">
    <location>
        <begin position="237"/>
        <end position="264"/>
    </location>
</feature>
<feature type="coiled-coil region" evidence="5">
    <location>
        <begin position="179"/>
        <end position="210"/>
    </location>
</feature>
<dbReference type="Pfam" id="PF00622">
    <property type="entry name" value="SPRY"/>
    <property type="match status" value="1"/>
</dbReference>
<dbReference type="SUPFAM" id="SSF57850">
    <property type="entry name" value="RING/U-box"/>
    <property type="match status" value="1"/>
</dbReference>
<dbReference type="Pfam" id="PF13765">
    <property type="entry name" value="PRY"/>
    <property type="match status" value="1"/>
</dbReference>
<dbReference type="InterPro" id="IPR003877">
    <property type="entry name" value="SPRY_dom"/>
</dbReference>
<dbReference type="SMART" id="SM00449">
    <property type="entry name" value="SPRY"/>
    <property type="match status" value="1"/>
</dbReference>
<feature type="domain" description="B30.2/SPRY" evidence="7">
    <location>
        <begin position="318"/>
        <end position="510"/>
    </location>
</feature>
<dbReference type="InterPro" id="IPR001841">
    <property type="entry name" value="Znf_RING"/>
</dbReference>
<dbReference type="Ensembl" id="ENSFTIT00000017965.1">
    <property type="protein sequence ID" value="ENSFTIP00000017238.1"/>
    <property type="gene ID" value="ENSFTIG00000011420.1"/>
</dbReference>
<dbReference type="Gene3D" id="2.60.120.920">
    <property type="match status" value="1"/>
</dbReference>
<evidence type="ECO:0000256" key="1">
    <source>
        <dbReference type="ARBA" id="ARBA00022723"/>
    </source>
</evidence>
<evidence type="ECO:0000313" key="8">
    <source>
        <dbReference type="Ensembl" id="ENSFTIP00000017238.1"/>
    </source>
</evidence>
<dbReference type="OrthoDB" id="9049620at2759"/>
<evidence type="ECO:0000256" key="3">
    <source>
        <dbReference type="ARBA" id="ARBA00022833"/>
    </source>
</evidence>
<evidence type="ECO:0000259" key="6">
    <source>
        <dbReference type="PROSITE" id="PS50089"/>
    </source>
</evidence>
<dbReference type="InterPro" id="IPR006574">
    <property type="entry name" value="PRY"/>
</dbReference>
<dbReference type="InterPro" id="IPR013320">
    <property type="entry name" value="ConA-like_dom_sf"/>
</dbReference>
<dbReference type="SMART" id="SM00184">
    <property type="entry name" value="RING"/>
    <property type="match status" value="1"/>
</dbReference>
<dbReference type="PROSITE" id="PS50089">
    <property type="entry name" value="ZF_RING_2"/>
    <property type="match status" value="1"/>
</dbReference>
<evidence type="ECO:0000256" key="4">
    <source>
        <dbReference type="PROSITE-ProRule" id="PRU00175"/>
    </source>
</evidence>
<dbReference type="Proteomes" id="UP000694562">
    <property type="component" value="Unplaced"/>
</dbReference>
<dbReference type="InterPro" id="IPR000315">
    <property type="entry name" value="Znf_B-box"/>
</dbReference>
<dbReference type="InterPro" id="IPR003879">
    <property type="entry name" value="Butyrophylin_SPRY"/>
</dbReference>
<dbReference type="SUPFAM" id="SSF49899">
    <property type="entry name" value="Concanavalin A-like lectins/glucanases"/>
    <property type="match status" value="1"/>
</dbReference>
<evidence type="ECO:0000259" key="7">
    <source>
        <dbReference type="PROSITE" id="PS50188"/>
    </source>
</evidence>
<dbReference type="SUPFAM" id="SSF57845">
    <property type="entry name" value="B-box zinc-binding domain"/>
    <property type="match status" value="1"/>
</dbReference>
<dbReference type="CDD" id="cd12888">
    <property type="entry name" value="SPRY_PRY_TRIM7_like"/>
    <property type="match status" value="1"/>
</dbReference>
<dbReference type="InterPro" id="IPR017907">
    <property type="entry name" value="Znf_RING_CS"/>
</dbReference>
<reference evidence="8" key="1">
    <citation type="submission" date="2025-08" db="UniProtKB">
        <authorList>
            <consortium name="Ensembl"/>
        </authorList>
    </citation>
    <scope>IDENTIFICATION</scope>
</reference>
<accession>A0A8C4UT69</accession>
<reference evidence="8" key="2">
    <citation type="submission" date="2025-09" db="UniProtKB">
        <authorList>
            <consortium name="Ensembl"/>
        </authorList>
    </citation>
    <scope>IDENTIFICATION</scope>
</reference>
<dbReference type="AlphaFoldDB" id="A0A8C4UT69"/>
<keyword evidence="5" id="KW-0175">Coiled coil</keyword>
<dbReference type="InterPro" id="IPR013083">
    <property type="entry name" value="Znf_RING/FYVE/PHD"/>
</dbReference>
<proteinExistence type="predicted"/>
<dbReference type="OMA" id="QTERKCC"/>
<organism evidence="8 9">
    <name type="scientific">Falco tinnunculus</name>
    <name type="common">Common kestrel</name>
    <dbReference type="NCBI Taxonomy" id="100819"/>
    <lineage>
        <taxon>Eukaryota</taxon>
        <taxon>Metazoa</taxon>
        <taxon>Chordata</taxon>
        <taxon>Craniata</taxon>
        <taxon>Vertebrata</taxon>
        <taxon>Euteleostomi</taxon>
        <taxon>Archelosauria</taxon>
        <taxon>Archosauria</taxon>
        <taxon>Dinosauria</taxon>
        <taxon>Saurischia</taxon>
        <taxon>Theropoda</taxon>
        <taxon>Coelurosauria</taxon>
        <taxon>Aves</taxon>
        <taxon>Neognathae</taxon>
        <taxon>Neoaves</taxon>
        <taxon>Telluraves</taxon>
        <taxon>Australaves</taxon>
        <taxon>Falconiformes</taxon>
        <taxon>Falconidae</taxon>
        <taxon>Falco</taxon>
    </lineage>
</organism>
<dbReference type="Pfam" id="PF13923">
    <property type="entry name" value="zf-C3HC4_2"/>
    <property type="match status" value="1"/>
</dbReference>
<keyword evidence="3" id="KW-0862">Zinc</keyword>
<dbReference type="SMART" id="SM00336">
    <property type="entry name" value="BBOX"/>
    <property type="match status" value="1"/>
</dbReference>
<dbReference type="GO" id="GO:0008270">
    <property type="term" value="F:zinc ion binding"/>
    <property type="evidence" value="ECO:0007669"/>
    <property type="project" value="UniProtKB-KW"/>
</dbReference>